<keyword evidence="5" id="KW-0378">Hydrolase</keyword>
<feature type="domain" description="CUB" evidence="4">
    <location>
        <begin position="7"/>
        <end position="123"/>
    </location>
</feature>
<accession>B7PFE3</accession>
<dbReference type="GO" id="GO:0006508">
    <property type="term" value="P:proteolysis"/>
    <property type="evidence" value="ECO:0007669"/>
    <property type="project" value="InterPro"/>
</dbReference>
<dbReference type="Pfam" id="PF00089">
    <property type="entry name" value="Trypsin"/>
    <property type="match status" value="1"/>
</dbReference>
<dbReference type="OrthoDB" id="10059102at2759"/>
<dbReference type="PaxDb" id="6945-B7PFE3"/>
<dbReference type="FunFam" id="2.60.120.290:FF:000117">
    <property type="entry name" value="Complement factor D, putative"/>
    <property type="match status" value="1"/>
</dbReference>
<evidence type="ECO:0000259" key="4">
    <source>
        <dbReference type="PROSITE" id="PS01180"/>
    </source>
</evidence>
<dbReference type="InterPro" id="IPR009003">
    <property type="entry name" value="Peptidase_S1_PA"/>
</dbReference>
<dbReference type="EMBL" id="ABJB011062884">
    <property type="status" value="NOT_ANNOTATED_CDS"/>
    <property type="molecule type" value="Genomic_DNA"/>
</dbReference>
<dbReference type="PANTHER" id="PTHR24255:SF31">
    <property type="entry name" value="CUBILIN-LIKE PROTEIN"/>
    <property type="match status" value="1"/>
</dbReference>
<dbReference type="SUPFAM" id="SSF50494">
    <property type="entry name" value="Trypsin-like serine proteases"/>
    <property type="match status" value="1"/>
</dbReference>
<dbReference type="EMBL" id="DS702013">
    <property type="protein sequence ID" value="EEC05315.1"/>
    <property type="molecule type" value="Genomic_DNA"/>
</dbReference>
<dbReference type="InterPro" id="IPR035914">
    <property type="entry name" value="Sperma_CUB_dom_sf"/>
</dbReference>
<dbReference type="HOGENOM" id="CLU_1186160_0_0_1"/>
<organism>
    <name type="scientific">Ixodes scapularis</name>
    <name type="common">Black-legged tick</name>
    <name type="synonym">Deer tick</name>
    <dbReference type="NCBI Taxonomy" id="6945"/>
    <lineage>
        <taxon>Eukaryota</taxon>
        <taxon>Metazoa</taxon>
        <taxon>Ecdysozoa</taxon>
        <taxon>Arthropoda</taxon>
        <taxon>Chelicerata</taxon>
        <taxon>Arachnida</taxon>
        <taxon>Acari</taxon>
        <taxon>Parasitiformes</taxon>
        <taxon>Ixodida</taxon>
        <taxon>Ixodoidea</taxon>
        <taxon>Ixodidae</taxon>
        <taxon>Ixodinae</taxon>
        <taxon>Ixodes</taxon>
    </lineage>
</organism>
<dbReference type="EnsemblMetazoa" id="ISCW004764-RA">
    <property type="protein sequence ID" value="ISCW004764-PA"/>
    <property type="gene ID" value="ISCW004764"/>
</dbReference>
<evidence type="ECO:0000313" key="5">
    <source>
        <dbReference type="EMBL" id="EEC05315.1"/>
    </source>
</evidence>
<dbReference type="InterPro" id="IPR000859">
    <property type="entry name" value="CUB_dom"/>
</dbReference>
<dbReference type="EMBL" id="ABJB010876796">
    <property type="status" value="NOT_ANNOTATED_CDS"/>
    <property type="molecule type" value="Genomic_DNA"/>
</dbReference>
<reference evidence="6" key="2">
    <citation type="submission" date="2020-05" db="UniProtKB">
        <authorList>
            <consortium name="EnsemblMetazoa"/>
        </authorList>
    </citation>
    <scope>IDENTIFICATION</scope>
    <source>
        <strain evidence="6">wikel</strain>
    </source>
</reference>
<evidence type="ECO:0000313" key="7">
    <source>
        <dbReference type="Proteomes" id="UP000001555"/>
    </source>
</evidence>
<dbReference type="InterPro" id="IPR043504">
    <property type="entry name" value="Peptidase_S1_PA_chymotrypsin"/>
</dbReference>
<evidence type="ECO:0000313" key="6">
    <source>
        <dbReference type="EnsemblMetazoa" id="ISCW004764-PA"/>
    </source>
</evidence>
<dbReference type="CDD" id="cd00041">
    <property type="entry name" value="CUB"/>
    <property type="match status" value="1"/>
</dbReference>
<dbReference type="VEuPathDB" id="VectorBase:ISCW004764"/>
<dbReference type="InterPro" id="IPR018114">
    <property type="entry name" value="TRYPSIN_HIS"/>
</dbReference>
<evidence type="ECO:0000256" key="2">
    <source>
        <dbReference type="ARBA" id="ARBA00023157"/>
    </source>
</evidence>
<evidence type="ECO:0000256" key="1">
    <source>
        <dbReference type="ARBA" id="ARBA00022659"/>
    </source>
</evidence>
<keyword evidence="1" id="KW-0768">Sushi</keyword>
<dbReference type="AlphaFoldDB" id="B7PFE3"/>
<reference evidence="5 7" key="1">
    <citation type="submission" date="2008-03" db="EMBL/GenBank/DDBJ databases">
        <title>Annotation of Ixodes scapularis.</title>
        <authorList>
            <consortium name="Ixodes scapularis Genome Project Consortium"/>
            <person name="Caler E."/>
            <person name="Hannick L.I."/>
            <person name="Bidwell S."/>
            <person name="Joardar V."/>
            <person name="Thiagarajan M."/>
            <person name="Amedeo P."/>
            <person name="Galinsky K.J."/>
            <person name="Schobel S."/>
            <person name="Inman J."/>
            <person name="Hostetler J."/>
            <person name="Miller J."/>
            <person name="Hammond M."/>
            <person name="Megy K."/>
            <person name="Lawson D."/>
            <person name="Kodira C."/>
            <person name="Sutton G."/>
            <person name="Meyer J."/>
            <person name="Hill C.A."/>
            <person name="Birren B."/>
            <person name="Nene V."/>
            <person name="Collins F."/>
            <person name="Alarcon-Chaidez F."/>
            <person name="Wikel S."/>
            <person name="Strausberg R."/>
        </authorList>
    </citation>
    <scope>NUCLEOTIDE SEQUENCE [LARGE SCALE GENOMIC DNA]</scope>
    <source>
        <strain evidence="7">Wikel</strain>
        <strain evidence="5">Wikel colony</strain>
    </source>
</reference>
<dbReference type="STRING" id="6945.B7PFE3"/>
<comment type="caution">
    <text evidence="3">Lacks conserved residue(s) required for the propagation of feature annotation.</text>
</comment>
<name>B7PFE3_IXOSC</name>
<proteinExistence type="predicted"/>
<dbReference type="VEuPathDB" id="VectorBase:ISCP_009393"/>
<dbReference type="InParanoid" id="B7PFE3"/>
<dbReference type="VEuPathDB" id="VectorBase:ISCI004764"/>
<dbReference type="SMART" id="SM00042">
    <property type="entry name" value="CUB"/>
    <property type="match status" value="1"/>
</dbReference>
<protein>
    <submittedName>
        <fullName evidence="5 6">Complement factor D, putative</fullName>
        <ecNumber evidence="5">3.4.21.4</ecNumber>
    </submittedName>
</protein>
<dbReference type="Gene3D" id="2.60.120.290">
    <property type="entry name" value="Spermadhesin, CUB domain"/>
    <property type="match status" value="1"/>
</dbReference>
<sequence>MKTSSFCTACYLEDNELSGVIKSPSYPTFYPLEAYCEAKVDVPRGNVISFKVQDLDLCASPNNTVTLVDGDGPGGALLGTLSPGDAYANKSFVTSGRQATVLFGARCDRANGSRGFHITYEAVPVRDANTTGGSALSDRIQGLDQGLLRDAYSEKLVEQGTDCGALVLLRESDSNEAFCGGSLISHRWVLTAAHCFEIYGRHNVRVILGKHSLVNEGDHEITLSVRRVVAHPKE</sequence>
<dbReference type="PANTHER" id="PTHR24255">
    <property type="entry name" value="COMPLEMENT COMPONENT 1, S SUBCOMPONENT-RELATED"/>
    <property type="match status" value="1"/>
</dbReference>
<dbReference type="Gene3D" id="2.40.10.10">
    <property type="entry name" value="Trypsin-like serine proteases"/>
    <property type="match status" value="1"/>
</dbReference>
<evidence type="ECO:0000256" key="3">
    <source>
        <dbReference type="PROSITE-ProRule" id="PRU00059"/>
    </source>
</evidence>
<dbReference type="SUPFAM" id="SSF49854">
    <property type="entry name" value="Spermadhesin, CUB domain"/>
    <property type="match status" value="1"/>
</dbReference>
<dbReference type="EMBL" id="ABJB011081068">
    <property type="status" value="NOT_ANNOTATED_CDS"/>
    <property type="molecule type" value="Genomic_DNA"/>
</dbReference>
<dbReference type="PROSITE" id="PS00134">
    <property type="entry name" value="TRYPSIN_HIS"/>
    <property type="match status" value="1"/>
</dbReference>
<keyword evidence="7" id="KW-1185">Reference proteome</keyword>
<dbReference type="Pfam" id="PF00431">
    <property type="entry name" value="CUB"/>
    <property type="match status" value="1"/>
</dbReference>
<dbReference type="EC" id="3.4.21.4" evidence="5"/>
<gene>
    <name evidence="5" type="ORF">IscW_ISCW004764</name>
</gene>
<dbReference type="InterPro" id="IPR001254">
    <property type="entry name" value="Trypsin_dom"/>
</dbReference>
<dbReference type="GO" id="GO:0004252">
    <property type="term" value="F:serine-type endopeptidase activity"/>
    <property type="evidence" value="ECO:0007669"/>
    <property type="project" value="UniProtKB-EC"/>
</dbReference>
<dbReference type="Proteomes" id="UP000001555">
    <property type="component" value="Unassembled WGS sequence"/>
</dbReference>
<keyword evidence="2" id="KW-1015">Disulfide bond</keyword>
<dbReference type="FunFam" id="2.40.10.10:FF:000068">
    <property type="entry name" value="transmembrane protease serine 2"/>
    <property type="match status" value="1"/>
</dbReference>
<dbReference type="PROSITE" id="PS01180">
    <property type="entry name" value="CUB"/>
    <property type="match status" value="1"/>
</dbReference>